<proteinExistence type="predicted"/>
<name>A0A940DFX4_9FIRM</name>
<organism evidence="1 2">
    <name type="scientific">Candidatus Stercoripulliclostridium pullicola</name>
    <dbReference type="NCBI Taxonomy" id="2840953"/>
    <lineage>
        <taxon>Bacteria</taxon>
        <taxon>Bacillati</taxon>
        <taxon>Bacillota</taxon>
        <taxon>Clostridia</taxon>
        <taxon>Eubacteriales</taxon>
        <taxon>Candidatus Stercoripulliclostridium</taxon>
    </lineage>
</organism>
<reference evidence="1" key="2">
    <citation type="journal article" date="2021" name="PeerJ">
        <title>Extensive microbial diversity within the chicken gut microbiome revealed by metagenomics and culture.</title>
        <authorList>
            <person name="Gilroy R."/>
            <person name="Ravi A."/>
            <person name="Getino M."/>
            <person name="Pursley I."/>
            <person name="Horton D.L."/>
            <person name="Alikhan N.F."/>
            <person name="Baker D."/>
            <person name="Gharbi K."/>
            <person name="Hall N."/>
            <person name="Watson M."/>
            <person name="Adriaenssens E.M."/>
            <person name="Foster-Nyarko E."/>
            <person name="Jarju S."/>
            <person name="Secka A."/>
            <person name="Antonio M."/>
            <person name="Oren A."/>
            <person name="Chaudhuri R.R."/>
            <person name="La Ragione R."/>
            <person name="Hildebrand F."/>
            <person name="Pallen M.J."/>
        </authorList>
    </citation>
    <scope>NUCLEOTIDE SEQUENCE</scope>
    <source>
        <strain evidence="1">517</strain>
    </source>
</reference>
<comment type="caution">
    <text evidence="1">The sequence shown here is derived from an EMBL/GenBank/DDBJ whole genome shotgun (WGS) entry which is preliminary data.</text>
</comment>
<protein>
    <recommendedName>
        <fullName evidence="3">Alcohol acetyltransferase</fullName>
    </recommendedName>
</protein>
<evidence type="ECO:0000313" key="1">
    <source>
        <dbReference type="EMBL" id="MBO8423689.1"/>
    </source>
</evidence>
<accession>A0A940DFX4</accession>
<reference evidence="1" key="1">
    <citation type="submission" date="2020-10" db="EMBL/GenBank/DDBJ databases">
        <authorList>
            <person name="Gilroy R."/>
        </authorList>
    </citation>
    <scope>NUCLEOTIDE SEQUENCE</scope>
    <source>
        <strain evidence="1">517</strain>
    </source>
</reference>
<dbReference type="EMBL" id="JADINF010000038">
    <property type="protein sequence ID" value="MBO8423689.1"/>
    <property type="molecule type" value="Genomic_DNA"/>
</dbReference>
<evidence type="ECO:0000313" key="2">
    <source>
        <dbReference type="Proteomes" id="UP000727857"/>
    </source>
</evidence>
<dbReference type="Proteomes" id="UP000727857">
    <property type="component" value="Unassembled WGS sequence"/>
</dbReference>
<gene>
    <name evidence="1" type="ORF">IAB16_01510</name>
</gene>
<dbReference type="AlphaFoldDB" id="A0A940DFX4"/>
<sequence>MRKSSEQSEKWYRLDNSADIYPMSSTLTTMSIFRLSAEMEEYVDGDNLEAAVAAVLKRFPTFAVTLRRGFFRYYFDSNELPPVVRQDNGILFDKIDSVRNNRYLFRVQYYKKRISVDFFHGLCDATGAMEFMKSLVYRYLDECGKTLPPHGDVKVEGEPVRERELEDSISKYYTQYSIFGGVVGKMAGKNCFGIRGRKFRSLGYGLIHGYVRQDELHALARSMDCTVTVLITAIALLSIYKVYCKRDVSRDLVAMIPVNLRKIFPSETLLNFTTLTKCAVNPASTPAELREYVRLCKAQLAESLSARHELAEKLSLSAFYSTNKLMKFLPVWLKEFFIKFGKAVTTQTKQTLIISNLGVVRMPEGMENFLRRFTFNINISKKVPVNIGVVSYNGVTAISFTRMLVSTELERVFFTTLADAGLRVEISSNLRERGDK</sequence>
<evidence type="ECO:0008006" key="3">
    <source>
        <dbReference type="Google" id="ProtNLM"/>
    </source>
</evidence>